<accession>A0AAX4NXL1</accession>
<protein>
    <submittedName>
        <fullName evidence="2">Uncharacterized protein</fullName>
    </submittedName>
</protein>
<dbReference type="Proteomes" id="UP001472866">
    <property type="component" value="Chromosome 01"/>
</dbReference>
<dbReference type="AlphaFoldDB" id="A0AAX4NXL1"/>
<feature type="region of interest" description="Disordered" evidence="1">
    <location>
        <begin position="78"/>
        <end position="115"/>
    </location>
</feature>
<evidence type="ECO:0000313" key="2">
    <source>
        <dbReference type="EMBL" id="WZN58885.1"/>
    </source>
</evidence>
<name>A0AAX4NXL1_9CHLO</name>
<evidence type="ECO:0000256" key="1">
    <source>
        <dbReference type="SAM" id="MobiDB-lite"/>
    </source>
</evidence>
<dbReference type="EMBL" id="CP151501">
    <property type="protein sequence ID" value="WZN58885.1"/>
    <property type="molecule type" value="Genomic_DNA"/>
</dbReference>
<keyword evidence="3" id="KW-1185">Reference proteome</keyword>
<feature type="compositionally biased region" description="Polar residues" evidence="1">
    <location>
        <begin position="82"/>
        <end position="96"/>
    </location>
</feature>
<evidence type="ECO:0000313" key="3">
    <source>
        <dbReference type="Proteomes" id="UP001472866"/>
    </source>
</evidence>
<gene>
    <name evidence="2" type="ORF">HKI87_01g04090</name>
</gene>
<organism evidence="2 3">
    <name type="scientific">Chloropicon roscoffensis</name>
    <dbReference type="NCBI Taxonomy" id="1461544"/>
    <lineage>
        <taxon>Eukaryota</taxon>
        <taxon>Viridiplantae</taxon>
        <taxon>Chlorophyta</taxon>
        <taxon>Chloropicophyceae</taxon>
        <taxon>Chloropicales</taxon>
        <taxon>Chloropicaceae</taxon>
        <taxon>Chloropicon</taxon>
    </lineage>
</organism>
<reference evidence="2 3" key="1">
    <citation type="submission" date="2024-03" db="EMBL/GenBank/DDBJ databases">
        <title>Complete genome sequence of the green alga Chloropicon roscoffensis RCC1871.</title>
        <authorList>
            <person name="Lemieux C."/>
            <person name="Pombert J.-F."/>
            <person name="Otis C."/>
            <person name="Turmel M."/>
        </authorList>
    </citation>
    <scope>NUCLEOTIDE SEQUENCE [LARGE SCALE GENOMIC DNA]</scope>
    <source>
        <strain evidence="2 3">RCC1871</strain>
    </source>
</reference>
<proteinExistence type="predicted"/>
<sequence>MLKQVGQRIAGGALVRSAASKEATAKHLALWHQVAGRTSGCPCETCRGFVNPAQDEPFAAPPAKKKATGTTVLVSDAKADPAQQSEAEAMFASNQPPKLKKDKKLGNSFRDLGCY</sequence>